<dbReference type="InterPro" id="IPR036515">
    <property type="entry name" value="Transposase_17_sf"/>
</dbReference>
<dbReference type="SUPFAM" id="SSF143422">
    <property type="entry name" value="Transposase IS200-like"/>
    <property type="match status" value="1"/>
</dbReference>
<gene>
    <name evidence="2" type="ORF">NIDE2946</name>
</gene>
<dbReference type="Proteomes" id="UP000001660">
    <property type="component" value="Chromosome"/>
</dbReference>
<dbReference type="GO" id="GO:0004803">
    <property type="term" value="F:transposase activity"/>
    <property type="evidence" value="ECO:0007669"/>
    <property type="project" value="InterPro"/>
</dbReference>
<evidence type="ECO:0000313" key="3">
    <source>
        <dbReference type="Proteomes" id="UP000001660"/>
    </source>
</evidence>
<dbReference type="EMBL" id="FP929003">
    <property type="protein sequence ID" value="CBK42643.1"/>
    <property type="molecule type" value="Genomic_DNA"/>
</dbReference>
<proteinExistence type="predicted"/>
<protein>
    <recommendedName>
        <fullName evidence="1">Transposase IS200-like domain-containing protein</fullName>
    </recommendedName>
</protein>
<organism evidence="2 3">
    <name type="scientific">Nitrospira defluvii</name>
    <dbReference type="NCBI Taxonomy" id="330214"/>
    <lineage>
        <taxon>Bacteria</taxon>
        <taxon>Pseudomonadati</taxon>
        <taxon>Nitrospirota</taxon>
        <taxon>Nitrospiria</taxon>
        <taxon>Nitrospirales</taxon>
        <taxon>Nitrospiraceae</taxon>
        <taxon>Nitrospira</taxon>
    </lineage>
</organism>
<accession>D8PHA6</accession>
<dbReference type="OrthoDB" id="9814067at2"/>
<dbReference type="PANTHER" id="PTHR34322:SF2">
    <property type="entry name" value="TRANSPOSASE IS200-LIKE DOMAIN-CONTAINING PROTEIN"/>
    <property type="match status" value="1"/>
</dbReference>
<dbReference type="KEGG" id="nde:NIDE2946"/>
<name>D8PHA6_9BACT</name>
<dbReference type="GO" id="GO:0006313">
    <property type="term" value="P:DNA transposition"/>
    <property type="evidence" value="ECO:0007669"/>
    <property type="project" value="InterPro"/>
</dbReference>
<sequence>MARPLRLEYAGALYHITARGNARQDIFLDDEDRRRFLGVLERVVARCHLVLHAYSLMSNHFHLLVEAPEANLSTAMR</sequence>
<dbReference type="eggNOG" id="COG1943">
    <property type="taxonomic scope" value="Bacteria"/>
</dbReference>
<reference evidence="2 3" key="1">
    <citation type="journal article" date="2010" name="Proc. Natl. Acad. Sci. U.S.A.">
        <title>A Nitrospira metagenome illuminates the physiology and evolution of globally important nitrite-oxidizing bacteria.</title>
        <authorList>
            <person name="Lucker S."/>
            <person name="Wagner M."/>
            <person name="Maixner F."/>
            <person name="Pelletier E."/>
            <person name="Koch H."/>
            <person name="Vacherie B."/>
            <person name="Rattei T."/>
            <person name="Sinninghe Damste J."/>
            <person name="Spieck E."/>
            <person name="Le Paslier D."/>
            <person name="Daims H."/>
        </authorList>
    </citation>
    <scope>NUCLEOTIDE SEQUENCE [LARGE SCALE GENOMIC DNA]</scope>
</reference>
<keyword evidence="3" id="KW-1185">Reference proteome</keyword>
<dbReference type="AlphaFoldDB" id="D8PHA6"/>
<dbReference type="Pfam" id="PF01797">
    <property type="entry name" value="Y1_Tnp"/>
    <property type="match status" value="1"/>
</dbReference>
<feature type="domain" description="Transposase IS200-like" evidence="1">
    <location>
        <begin position="9"/>
        <end position="77"/>
    </location>
</feature>
<dbReference type="SMART" id="SM01321">
    <property type="entry name" value="Y1_Tnp"/>
    <property type="match status" value="1"/>
</dbReference>
<dbReference type="HOGENOM" id="CLU_068226_4_3_0"/>
<dbReference type="Gene3D" id="3.30.70.1290">
    <property type="entry name" value="Transposase IS200-like"/>
    <property type="match status" value="1"/>
</dbReference>
<dbReference type="InterPro" id="IPR002686">
    <property type="entry name" value="Transposase_17"/>
</dbReference>
<dbReference type="PANTHER" id="PTHR34322">
    <property type="entry name" value="TRANSPOSASE, Y1_TNP DOMAIN-CONTAINING"/>
    <property type="match status" value="1"/>
</dbReference>
<dbReference type="GO" id="GO:0003677">
    <property type="term" value="F:DNA binding"/>
    <property type="evidence" value="ECO:0007669"/>
    <property type="project" value="InterPro"/>
</dbReference>
<evidence type="ECO:0000313" key="2">
    <source>
        <dbReference type="EMBL" id="CBK42643.1"/>
    </source>
</evidence>
<evidence type="ECO:0000259" key="1">
    <source>
        <dbReference type="SMART" id="SM01321"/>
    </source>
</evidence>